<dbReference type="AlphaFoldDB" id="A0A445EFN9"/>
<gene>
    <name evidence="5" type="ORF">Ahy_A02g009007</name>
</gene>
<dbReference type="CDD" id="cd08674">
    <property type="entry name" value="Cdt1_m"/>
    <property type="match status" value="1"/>
</dbReference>
<dbReference type="EMBL" id="SDMP01000002">
    <property type="protein sequence ID" value="RYR74332.1"/>
    <property type="molecule type" value="Genomic_DNA"/>
</dbReference>
<dbReference type="GO" id="GO:0000278">
    <property type="term" value="P:mitotic cell cycle"/>
    <property type="evidence" value="ECO:0007669"/>
    <property type="project" value="TreeGrafter"/>
</dbReference>
<dbReference type="Gramene" id="arahy.Tifrunner.gnm2.ann2.Ah02g101600.1">
    <property type="protein sequence ID" value="arahy.Tifrunner.gnm2.ann2.Ah02g101600.1-CDS"/>
    <property type="gene ID" value="arahy.Tifrunner.gnm2.ann2.Ah02g101600"/>
</dbReference>
<evidence type="ECO:0000259" key="4">
    <source>
        <dbReference type="SMART" id="SM01075"/>
    </source>
</evidence>
<dbReference type="CDD" id="cd08767">
    <property type="entry name" value="Cdt1_c"/>
    <property type="match status" value="1"/>
</dbReference>
<dbReference type="InterPro" id="IPR038090">
    <property type="entry name" value="Cdt1_C_WH_dom_sf"/>
</dbReference>
<evidence type="ECO:0000256" key="1">
    <source>
        <dbReference type="ARBA" id="ARBA00008356"/>
    </source>
</evidence>
<dbReference type="OrthoDB" id="341730at2759"/>
<feature type="region of interest" description="Disordered" evidence="3">
    <location>
        <begin position="267"/>
        <end position="286"/>
    </location>
</feature>
<evidence type="ECO:0000256" key="3">
    <source>
        <dbReference type="SAM" id="MobiDB-lite"/>
    </source>
</evidence>
<evidence type="ECO:0000313" key="6">
    <source>
        <dbReference type="Proteomes" id="UP000289738"/>
    </source>
</evidence>
<dbReference type="InterPro" id="IPR036390">
    <property type="entry name" value="WH_DNA-bd_sf"/>
</dbReference>
<dbReference type="Gene3D" id="1.10.10.1420">
    <property type="entry name" value="DNA replication factor Cdt1, C-terminal WH domain"/>
    <property type="match status" value="1"/>
</dbReference>
<dbReference type="SMR" id="A0A445EFN9"/>
<dbReference type="PANTHER" id="PTHR28637">
    <property type="entry name" value="DNA REPLICATION FACTOR CDT1"/>
    <property type="match status" value="1"/>
</dbReference>
<dbReference type="GO" id="GO:0003677">
    <property type="term" value="F:DNA binding"/>
    <property type="evidence" value="ECO:0007669"/>
    <property type="project" value="InterPro"/>
</dbReference>
<feature type="domain" description="CDT1 Geminin-binding" evidence="4">
    <location>
        <begin position="111"/>
        <end position="244"/>
    </location>
</feature>
<comment type="similarity">
    <text evidence="1">Belongs to the Cdt1 family.</text>
</comment>
<dbReference type="Proteomes" id="UP000289738">
    <property type="component" value="Chromosome A02"/>
</dbReference>
<keyword evidence="6" id="KW-1185">Reference proteome</keyword>
<dbReference type="InterPro" id="IPR045173">
    <property type="entry name" value="Cdt1"/>
</dbReference>
<dbReference type="PANTHER" id="PTHR28637:SF1">
    <property type="entry name" value="DNA REPLICATION FACTOR CDT1"/>
    <property type="match status" value="1"/>
</dbReference>
<dbReference type="GO" id="GO:0030174">
    <property type="term" value="P:regulation of DNA-templated DNA replication initiation"/>
    <property type="evidence" value="ECO:0007669"/>
    <property type="project" value="InterPro"/>
</dbReference>
<proteinExistence type="inferred from homology"/>
<dbReference type="Pfam" id="PF16679">
    <property type="entry name" value="CDT1_C"/>
    <property type="match status" value="1"/>
</dbReference>
<dbReference type="STRING" id="3818.A0A445EFN9"/>
<feature type="compositionally biased region" description="Polar residues" evidence="3">
    <location>
        <begin position="431"/>
        <end position="440"/>
    </location>
</feature>
<dbReference type="Pfam" id="PF08839">
    <property type="entry name" value="CDT1"/>
    <property type="match status" value="1"/>
</dbReference>
<feature type="region of interest" description="Disordered" evidence="3">
    <location>
        <begin position="413"/>
        <end position="451"/>
    </location>
</feature>
<keyword evidence="2" id="KW-0131">Cell cycle</keyword>
<feature type="region of interest" description="Disordered" evidence="3">
    <location>
        <begin position="1"/>
        <end position="107"/>
    </location>
</feature>
<dbReference type="SUPFAM" id="SSF46785">
    <property type="entry name" value="Winged helix' DNA-binding domain"/>
    <property type="match status" value="1"/>
</dbReference>
<reference evidence="5 6" key="1">
    <citation type="submission" date="2019-01" db="EMBL/GenBank/DDBJ databases">
        <title>Sequencing of cultivated peanut Arachis hypogaea provides insights into genome evolution and oil improvement.</title>
        <authorList>
            <person name="Chen X."/>
        </authorList>
    </citation>
    <scope>NUCLEOTIDE SEQUENCE [LARGE SCALE GENOMIC DNA]</scope>
    <source>
        <strain evidence="6">cv. Fuhuasheng</strain>
        <tissue evidence="5">Leaves</tissue>
    </source>
</reference>
<protein>
    <recommendedName>
        <fullName evidence="4">CDT1 Geminin-binding domain-containing protein</fullName>
    </recommendedName>
</protein>
<dbReference type="GO" id="GO:0070182">
    <property type="term" value="F:DNA polymerase binding"/>
    <property type="evidence" value="ECO:0007669"/>
    <property type="project" value="TreeGrafter"/>
</dbReference>
<dbReference type="InterPro" id="IPR032054">
    <property type="entry name" value="Cdt1_C"/>
</dbReference>
<feature type="compositionally biased region" description="Polar residues" evidence="3">
    <location>
        <begin position="1"/>
        <end position="13"/>
    </location>
</feature>
<dbReference type="SMART" id="SM01075">
    <property type="entry name" value="CDT1"/>
    <property type="match status" value="1"/>
</dbReference>
<evidence type="ECO:0000313" key="5">
    <source>
        <dbReference type="EMBL" id="RYR74332.1"/>
    </source>
</evidence>
<feature type="compositionally biased region" description="Basic and acidic residues" evidence="3">
    <location>
        <begin position="37"/>
        <end position="46"/>
    </location>
</feature>
<dbReference type="GO" id="GO:0000076">
    <property type="term" value="P:DNA replication checkpoint signaling"/>
    <property type="evidence" value="ECO:0007669"/>
    <property type="project" value="TreeGrafter"/>
</dbReference>
<feature type="compositionally biased region" description="Low complexity" evidence="3">
    <location>
        <begin position="23"/>
        <end position="33"/>
    </location>
</feature>
<sequence length="611" mass="68200">MRSSLEASPSSSCRSKKHKDLSSKLVSSDSVSLNTKTPEKPPELTRHTRRTRNRGVALSLSEVRRVAKGLQEQRGRETTLFGDKSARRQIELRSPSKPQKTSSDEEEAFKLPEKYEILGEYFARLDCSIRLLRMKGMTPSFSKISHKIESLTDRRFTLSHLAQLKFVLPEAIVAKKVLVFDEKTSCMKPDLHVTINYDAVEFASKLPTEGGRGMLLRKLFRARLRDFVESHPGGDEIPEEALPEPFNPKQHRLSDILTRPFSSKATISDADAAHPSTVSSAVIPDNDTEIDLLEPVRTSIESLNQQPSAASHVPQSFRRRFSQRLKENGTDNNALEKLPSDSLQTVVLPDSESGLSDRPTSEGASNEVCLTNCSSSGAPLATPCKTIEHTENNGSQKCFDAVSTPAKCISTPASITPALPTPPKRQFMSPEDNSSTTTNKLVRRPPPSLRSLKFETPVKNKEAEKEKFETPVKNKEAEEEYDDLLDVLPESLLQSIREKEIQAMEERDPAISQAKRRRKMIAGLPKIFNMIHLLLQSMNRSVITKEELVSKIISGNCDIVDRSEVEEQLNLLLELAPDWISEKLASSGDFLFCINKMVDAVTIRASLQEAK</sequence>
<evidence type="ECO:0000256" key="2">
    <source>
        <dbReference type="ARBA" id="ARBA00023306"/>
    </source>
</evidence>
<dbReference type="InterPro" id="IPR014939">
    <property type="entry name" value="CDT1_Gemini-bd-like"/>
</dbReference>
<dbReference type="GO" id="GO:0071163">
    <property type="term" value="P:DNA replication preinitiation complex assembly"/>
    <property type="evidence" value="ECO:0007669"/>
    <property type="project" value="InterPro"/>
</dbReference>
<comment type="caution">
    <text evidence="5">The sequence shown here is derived from an EMBL/GenBank/DDBJ whole genome shotgun (WGS) entry which is preliminary data.</text>
</comment>
<dbReference type="FunFam" id="1.10.10.1420:FF:000003">
    <property type="entry name" value="CDT1-like protein a chloroplastic"/>
    <property type="match status" value="1"/>
</dbReference>
<dbReference type="GO" id="GO:0005634">
    <property type="term" value="C:nucleus"/>
    <property type="evidence" value="ECO:0007669"/>
    <property type="project" value="TreeGrafter"/>
</dbReference>
<accession>A0A445EFN9</accession>
<name>A0A445EFN9_ARAHY</name>
<organism evidence="5 6">
    <name type="scientific">Arachis hypogaea</name>
    <name type="common">Peanut</name>
    <dbReference type="NCBI Taxonomy" id="3818"/>
    <lineage>
        <taxon>Eukaryota</taxon>
        <taxon>Viridiplantae</taxon>
        <taxon>Streptophyta</taxon>
        <taxon>Embryophyta</taxon>
        <taxon>Tracheophyta</taxon>
        <taxon>Spermatophyta</taxon>
        <taxon>Magnoliopsida</taxon>
        <taxon>eudicotyledons</taxon>
        <taxon>Gunneridae</taxon>
        <taxon>Pentapetalae</taxon>
        <taxon>rosids</taxon>
        <taxon>fabids</taxon>
        <taxon>Fabales</taxon>
        <taxon>Fabaceae</taxon>
        <taxon>Papilionoideae</taxon>
        <taxon>50 kb inversion clade</taxon>
        <taxon>dalbergioids sensu lato</taxon>
        <taxon>Dalbergieae</taxon>
        <taxon>Pterocarpus clade</taxon>
        <taxon>Arachis</taxon>
    </lineage>
</organism>